<keyword evidence="11" id="KW-1185">Reference proteome</keyword>
<keyword evidence="1 6" id="KW-0645">Protease</keyword>
<comment type="similarity">
    <text evidence="6">Belongs to the peptidase S8 family.</text>
</comment>
<keyword evidence="2" id="KW-0430">Lectin</keyword>
<reference evidence="10 11" key="1">
    <citation type="submission" date="2019-08" db="EMBL/GenBank/DDBJ databases">
        <title>Lentzea from Indian Himalayas.</title>
        <authorList>
            <person name="Mandal S."/>
            <person name="Mallick Gupta A."/>
            <person name="Maiti P.K."/>
            <person name="Sarkar J."/>
            <person name="Mandal S."/>
        </authorList>
    </citation>
    <scope>NUCLEOTIDE SEQUENCE [LARGE SCALE GENOMIC DNA]</scope>
    <source>
        <strain evidence="10 11">PSKA42</strain>
    </source>
</reference>
<feature type="domain" description="Ricin B lectin" evidence="9">
    <location>
        <begin position="1247"/>
        <end position="1370"/>
    </location>
</feature>
<dbReference type="SUPFAM" id="SSF50370">
    <property type="entry name" value="Ricin B-like lectins"/>
    <property type="match status" value="3"/>
</dbReference>
<evidence type="ECO:0000256" key="7">
    <source>
        <dbReference type="SAM" id="MobiDB-lite"/>
    </source>
</evidence>
<keyword evidence="4 6" id="KW-0720">Serine protease</keyword>
<feature type="domain" description="Ricin B lectin" evidence="9">
    <location>
        <begin position="1374"/>
        <end position="1497"/>
    </location>
</feature>
<dbReference type="InterPro" id="IPR000209">
    <property type="entry name" value="Peptidase_S8/S53_dom"/>
</dbReference>
<proteinExistence type="inferred from homology"/>
<gene>
    <name evidence="10" type="ORF">FXN61_27340</name>
</gene>
<evidence type="ECO:0000256" key="6">
    <source>
        <dbReference type="PROSITE-ProRule" id="PRU01240"/>
    </source>
</evidence>
<keyword evidence="8" id="KW-0732">Signal</keyword>
<evidence type="ECO:0000313" key="11">
    <source>
        <dbReference type="Proteomes" id="UP001515943"/>
    </source>
</evidence>
<dbReference type="SUPFAM" id="SSF52743">
    <property type="entry name" value="Subtilisin-like"/>
    <property type="match status" value="1"/>
</dbReference>
<name>A0ABX1FNF1_9PSEU</name>
<dbReference type="Gene3D" id="3.40.50.200">
    <property type="entry name" value="Peptidase S8/S53 domain"/>
    <property type="match status" value="2"/>
</dbReference>
<evidence type="ECO:0000256" key="5">
    <source>
        <dbReference type="ARBA" id="ARBA00023157"/>
    </source>
</evidence>
<comment type="caution">
    <text evidence="10">The sequence shown here is derived from an EMBL/GenBank/DDBJ whole genome shotgun (WGS) entry which is preliminary data.</text>
</comment>
<dbReference type="InterPro" id="IPR010496">
    <property type="entry name" value="AL/BT2_dom"/>
</dbReference>
<dbReference type="PANTHER" id="PTHR11675">
    <property type="entry name" value="N-ACETYLGALACTOSAMINYLTRANSFERASE"/>
    <property type="match status" value="1"/>
</dbReference>
<feature type="region of interest" description="Disordered" evidence="7">
    <location>
        <begin position="425"/>
        <end position="454"/>
    </location>
</feature>
<feature type="active site" description="Charge relay system" evidence="6">
    <location>
        <position position="186"/>
    </location>
</feature>
<evidence type="ECO:0000256" key="8">
    <source>
        <dbReference type="SAM" id="SignalP"/>
    </source>
</evidence>
<evidence type="ECO:0000256" key="4">
    <source>
        <dbReference type="ARBA" id="ARBA00022825"/>
    </source>
</evidence>
<dbReference type="EMBL" id="VSRL01000117">
    <property type="protein sequence ID" value="NKE60312.1"/>
    <property type="molecule type" value="Genomic_DNA"/>
</dbReference>
<dbReference type="RefSeq" id="WP_167976973.1">
    <property type="nucleotide sequence ID" value="NZ_VSRL01000117.1"/>
</dbReference>
<feature type="signal peptide" evidence="8">
    <location>
        <begin position="1"/>
        <end position="27"/>
    </location>
</feature>
<keyword evidence="3 6" id="KW-0378">Hydrolase</keyword>
<dbReference type="Gene3D" id="2.80.10.50">
    <property type="match status" value="3"/>
</dbReference>
<dbReference type="PRINTS" id="PR00723">
    <property type="entry name" value="SUBTILISIN"/>
</dbReference>
<dbReference type="Pfam" id="PF06439">
    <property type="entry name" value="3keto-disac_hyd"/>
    <property type="match status" value="1"/>
</dbReference>
<dbReference type="PROSITE" id="PS51892">
    <property type="entry name" value="SUBTILASE"/>
    <property type="match status" value="1"/>
</dbReference>
<protein>
    <submittedName>
        <fullName evidence="10">DUF1080 domain-containing protein</fullName>
    </submittedName>
</protein>
<dbReference type="InterPro" id="IPR000772">
    <property type="entry name" value="Ricin_B_lectin"/>
</dbReference>
<dbReference type="Proteomes" id="UP001515943">
    <property type="component" value="Unassembled WGS sequence"/>
</dbReference>
<evidence type="ECO:0000256" key="1">
    <source>
        <dbReference type="ARBA" id="ARBA00022670"/>
    </source>
</evidence>
<keyword evidence="5" id="KW-1015">Disulfide bond</keyword>
<evidence type="ECO:0000313" key="10">
    <source>
        <dbReference type="EMBL" id="NKE60312.1"/>
    </source>
</evidence>
<dbReference type="SMART" id="SM00458">
    <property type="entry name" value="RICIN"/>
    <property type="match status" value="3"/>
</dbReference>
<dbReference type="InterPro" id="IPR035992">
    <property type="entry name" value="Ricin_B-like_lectins"/>
</dbReference>
<sequence length="1501" mass="155665">MRRLRRAAVSAVCFTLGAAVVATPGWAAAPPTGTRPDVVNSAADARPGQTVPKDAKGRSLVYVEGPQANQLRAAVIKAGGSVSGSGNGRIKAAVPKDKLDVVASQPGVTEVRLPDRAVPMAITSEGVAAAKANLWHDAGKKGAGVKVGIIDVGFGDVAASQASGDLPASVTINNDNCLDAAEKSQHGTGIAEIVHDMAPEAQLFLACIEDTFSFDQAEAWLRQQGVQVISSAVGFLAPAGSRGDGTGDAGSPAEVVKRSRQAGVLWSVAAGNQGRLHYGGKAIDSNSDSWVEFGISRQNGFPLDAAATATVGLRWDAWPKTRQDLDLYVTTSENPPTGVNDPSIVAVSTRSQRDTPDGLAPTESVTFRNTGGATKTYWVFVKNHNTALNTPMELFVNGPGINQQLQQYTEAGSLVEPATSPHVISAGATQPNSGRVQDYSGRGPTVDGRQKPDITGYDQISTRVMGTLRGTSAAAAHVAGAAALLKSANPALDATQLQAVLQSRAVRPANADLNTWGSGVLNVGAPTDTPTAPAGAKFTIDPVPTRALIERFAAGETKMLPFPTLPGGTTAVAITVSAKADQKDMGDFAIEVAPGDPAALAGKVPALNARGDNAFTWQSLTLFAPLDGARSIKLRNRGNGPAWVVVERLGYFHPEQSANTYFAKAAPARVLDTRGFAVASGGNGRKAPLIGGNDAEKTVDVQIRGVAGVPQTATSVVANLTAFEATTEQYLVAHAGGTTHAATTSIVVAPGDRRTNLVVVPIGPDGKIRLTNISAGYTVGAALDVLGWFAEGDAGAKYVTMADAGRVADTATGNGVPKAPVGHGRTASFQVTGVAGVPASATTAAVVLTGRDDDLGTELSAVASEVGWAAASQVATRKAETASGLTLVPLGDSGKVDVRNERGQTKLTADVTGYFIGGTRVATPAVAGNCVTAKDEPGFTSVFDGRSESDLGGWQSTGAKMTADGCEIVTANGTDVTWYAAHTYGNDYTLKVDWKATTAGSDSGVYVGMTNPGTDAGRPHQTGYEVQIGPVGTPAEWQTGAIVGVRPPTTTSAVKPVGEWNTYELRYRWNTVTVYLNGQLVNEYGFSDATAAGRNTFVGFQNDNTGDPVRFRNVRIKRDTPVLSGVLKNAGGRCLDMFGADPKQTVVDLFDCHGGFAQVWTMYGGLLQAGGKCLRAPATTDGTEVVIGNCAGDDLQQWVLRGDKRLIHRASGRCLTPRANANQARLELRACDTANLSQTWTPPEANGGRVGQVVTQMGKCLDVAYSDPTLNLVGIHQCHGGVNQVWAAPGDGTLRGSGKCLDVASLTPGEGSSVTLAACNGSQHQQWVSQPEGTLVNPLSGRCLTSASEDFSPMTITTCGGTPSQSFRLSSQVTSVGPIVGLATKCLDVAGGDPAGKINLYDCNGSVAQNWWITGDGTLRAFSHCLDIQHPGNGALVVLAGPCRGDSGQVWSHRYDGTIMNPLSNRCLDVYGAQPDNTTQIIIGDCHGGLNQRWATPVNPS</sequence>
<dbReference type="InterPro" id="IPR036852">
    <property type="entry name" value="Peptidase_S8/S53_dom_sf"/>
</dbReference>
<evidence type="ECO:0000256" key="2">
    <source>
        <dbReference type="ARBA" id="ARBA00022734"/>
    </source>
</evidence>
<dbReference type="Pfam" id="PF00082">
    <property type="entry name" value="Peptidase_S8"/>
    <property type="match status" value="1"/>
</dbReference>
<feature type="active site" description="Charge relay system" evidence="6">
    <location>
        <position position="472"/>
    </location>
</feature>
<feature type="active site" description="Charge relay system" evidence="6">
    <location>
        <position position="151"/>
    </location>
</feature>
<dbReference type="PROSITE" id="PS50231">
    <property type="entry name" value="RICIN_B_LECTIN"/>
    <property type="match status" value="3"/>
</dbReference>
<evidence type="ECO:0000256" key="3">
    <source>
        <dbReference type="ARBA" id="ARBA00022801"/>
    </source>
</evidence>
<feature type="chain" id="PRO_5046246442" evidence="8">
    <location>
        <begin position="28"/>
        <end position="1501"/>
    </location>
</feature>
<dbReference type="Pfam" id="PF00652">
    <property type="entry name" value="Ricin_B_lectin"/>
    <property type="match status" value="3"/>
</dbReference>
<evidence type="ECO:0000259" key="9">
    <source>
        <dbReference type="SMART" id="SM00458"/>
    </source>
</evidence>
<feature type="domain" description="Ricin B lectin" evidence="9">
    <location>
        <begin position="1120"/>
        <end position="1243"/>
    </location>
</feature>
<dbReference type="Gene3D" id="2.60.120.560">
    <property type="entry name" value="Exo-inulinase, domain 1"/>
    <property type="match status" value="1"/>
</dbReference>
<accession>A0ABX1FNF1</accession>
<dbReference type="InterPro" id="IPR015500">
    <property type="entry name" value="Peptidase_S8_subtilisin-rel"/>
</dbReference>
<organism evidence="10 11">
    <name type="scientific">Lentzea indica</name>
    <dbReference type="NCBI Taxonomy" id="2604800"/>
    <lineage>
        <taxon>Bacteria</taxon>
        <taxon>Bacillati</taxon>
        <taxon>Actinomycetota</taxon>
        <taxon>Actinomycetes</taxon>
        <taxon>Pseudonocardiales</taxon>
        <taxon>Pseudonocardiaceae</taxon>
        <taxon>Lentzea</taxon>
    </lineage>
</organism>